<keyword evidence="1" id="KW-0472">Membrane</keyword>
<reference evidence="2 3" key="1">
    <citation type="journal article" date="2022" name="Allergy">
        <title>Genome assembly and annotation of Periplaneta americana reveal a comprehensive cockroach allergen profile.</title>
        <authorList>
            <person name="Wang L."/>
            <person name="Xiong Q."/>
            <person name="Saelim N."/>
            <person name="Wang L."/>
            <person name="Nong W."/>
            <person name="Wan A.T."/>
            <person name="Shi M."/>
            <person name="Liu X."/>
            <person name="Cao Q."/>
            <person name="Hui J.H.L."/>
            <person name="Sookrung N."/>
            <person name="Leung T.F."/>
            <person name="Tungtrongchitr A."/>
            <person name="Tsui S.K.W."/>
        </authorList>
    </citation>
    <scope>NUCLEOTIDE SEQUENCE [LARGE SCALE GENOMIC DNA]</scope>
    <source>
        <strain evidence="2">PWHHKU_190912</strain>
    </source>
</reference>
<keyword evidence="3" id="KW-1185">Reference proteome</keyword>
<sequence>MAPVRHRWSINDVIDGIRNTVMPSDCSPVSIELCDLSSELSVKLQRVQNMCVRYVCNIRRYDHISPSFASLSWLRLKERRTLDSLSLLFRILHTSTPNYLSSLFLMMYIYFAYFHSVVVITEDVQNVHLLLEYRPHIDVSLTCEHDPKLREYCSLMLAGNEFQSFGRAIVKEDEYEEVRWDAYTNNIGSPTGNVIEVICQNRCLRL</sequence>
<proteinExistence type="predicted"/>
<dbReference type="Proteomes" id="UP001148838">
    <property type="component" value="Unassembled WGS sequence"/>
</dbReference>
<gene>
    <name evidence="2" type="ORF">ANN_25623</name>
</gene>
<keyword evidence="1" id="KW-0812">Transmembrane</keyword>
<protein>
    <submittedName>
        <fullName evidence="2">Uncharacterized protein</fullName>
    </submittedName>
</protein>
<organism evidence="2 3">
    <name type="scientific">Periplaneta americana</name>
    <name type="common">American cockroach</name>
    <name type="synonym">Blatta americana</name>
    <dbReference type="NCBI Taxonomy" id="6978"/>
    <lineage>
        <taxon>Eukaryota</taxon>
        <taxon>Metazoa</taxon>
        <taxon>Ecdysozoa</taxon>
        <taxon>Arthropoda</taxon>
        <taxon>Hexapoda</taxon>
        <taxon>Insecta</taxon>
        <taxon>Pterygota</taxon>
        <taxon>Neoptera</taxon>
        <taxon>Polyneoptera</taxon>
        <taxon>Dictyoptera</taxon>
        <taxon>Blattodea</taxon>
        <taxon>Blattoidea</taxon>
        <taxon>Blattidae</taxon>
        <taxon>Blattinae</taxon>
        <taxon>Periplaneta</taxon>
    </lineage>
</organism>
<evidence type="ECO:0000313" key="2">
    <source>
        <dbReference type="EMBL" id="KAJ4427844.1"/>
    </source>
</evidence>
<comment type="caution">
    <text evidence="2">The sequence shown here is derived from an EMBL/GenBank/DDBJ whole genome shotgun (WGS) entry which is preliminary data.</text>
</comment>
<evidence type="ECO:0000313" key="3">
    <source>
        <dbReference type="Proteomes" id="UP001148838"/>
    </source>
</evidence>
<evidence type="ECO:0000256" key="1">
    <source>
        <dbReference type="SAM" id="Phobius"/>
    </source>
</evidence>
<keyword evidence="1" id="KW-1133">Transmembrane helix</keyword>
<accession>A0ABQ8S1I3</accession>
<dbReference type="EMBL" id="JAJSOF020000038">
    <property type="protein sequence ID" value="KAJ4427844.1"/>
    <property type="molecule type" value="Genomic_DNA"/>
</dbReference>
<feature type="transmembrane region" description="Helical" evidence="1">
    <location>
        <begin position="99"/>
        <end position="120"/>
    </location>
</feature>
<name>A0ABQ8S1I3_PERAM</name>